<comment type="caution">
    <text evidence="6">The sequence shown here is derived from an EMBL/GenBank/DDBJ whole genome shotgun (WGS) entry which is preliminary data.</text>
</comment>
<name>A0A4R5M3J5_9BURK</name>
<evidence type="ECO:0000259" key="5">
    <source>
        <dbReference type="PROSITE" id="PS50931"/>
    </source>
</evidence>
<dbReference type="OrthoDB" id="8928056at2"/>
<comment type="similarity">
    <text evidence="1">Belongs to the LysR transcriptional regulatory family.</text>
</comment>
<sequence>MKPLSSEQIQAFLLTVEWRSLTEAARRLNLSKSVVSKRVTDLERDLGVQLLLRSPRNVQPTEAGVMFYEAASDSMRRLNDIVEILTEQSNGLCGDLRVTAPVSLTQRWLGDAIGRFAAAHPRLHVSLELDDRMLNLEAERIDIAVRVARLPDSSLIARRLGVSERVVVASPDYLREHGAPRSLADLGAHRCLCYSNVPASQTWSFQPPSPHGKPRTVAPASAFASNNGDALRDAAVSGVGLAVLPTFIAAQDLANGTLIRVLPDERPEDDIIYSVYPRSPFPSQKLRAFTEHVRLALVDCPWDNVLNVATEAG</sequence>
<dbReference type="InterPro" id="IPR005119">
    <property type="entry name" value="LysR_subst-bd"/>
</dbReference>
<organism evidence="6 7">
    <name type="scientific">Paraburkholderia silviterrae</name>
    <dbReference type="NCBI Taxonomy" id="2528715"/>
    <lineage>
        <taxon>Bacteria</taxon>
        <taxon>Pseudomonadati</taxon>
        <taxon>Pseudomonadota</taxon>
        <taxon>Betaproteobacteria</taxon>
        <taxon>Burkholderiales</taxon>
        <taxon>Burkholderiaceae</taxon>
        <taxon>Paraburkholderia</taxon>
    </lineage>
</organism>
<keyword evidence="3" id="KW-0238">DNA-binding</keyword>
<dbReference type="InterPro" id="IPR058163">
    <property type="entry name" value="LysR-type_TF_proteobact-type"/>
</dbReference>
<evidence type="ECO:0000256" key="4">
    <source>
        <dbReference type="ARBA" id="ARBA00023163"/>
    </source>
</evidence>
<dbReference type="GO" id="GO:0043565">
    <property type="term" value="F:sequence-specific DNA binding"/>
    <property type="evidence" value="ECO:0007669"/>
    <property type="project" value="TreeGrafter"/>
</dbReference>
<dbReference type="FunFam" id="3.40.190.290:FF:000001">
    <property type="entry name" value="Transcriptional regulator, LysR family"/>
    <property type="match status" value="1"/>
</dbReference>
<dbReference type="PRINTS" id="PR00039">
    <property type="entry name" value="HTHLYSR"/>
</dbReference>
<accession>A0A4R5M3J5</accession>
<dbReference type="GO" id="GO:0006351">
    <property type="term" value="P:DNA-templated transcription"/>
    <property type="evidence" value="ECO:0007669"/>
    <property type="project" value="TreeGrafter"/>
</dbReference>
<evidence type="ECO:0000313" key="6">
    <source>
        <dbReference type="EMBL" id="TDG20236.1"/>
    </source>
</evidence>
<keyword evidence="2" id="KW-0805">Transcription regulation</keyword>
<reference evidence="6 7" key="1">
    <citation type="submission" date="2019-03" db="EMBL/GenBank/DDBJ databases">
        <title>Paraburkholderia sp. 4M-K11, isolated from subtropical forest soil.</title>
        <authorList>
            <person name="Gao Z.-H."/>
            <person name="Qiu L.-H."/>
        </authorList>
    </citation>
    <scope>NUCLEOTIDE SEQUENCE [LARGE SCALE GENOMIC DNA]</scope>
    <source>
        <strain evidence="6 7">4M-K11</strain>
    </source>
</reference>
<dbReference type="SUPFAM" id="SSF53850">
    <property type="entry name" value="Periplasmic binding protein-like II"/>
    <property type="match status" value="1"/>
</dbReference>
<dbReference type="Pfam" id="PF03466">
    <property type="entry name" value="LysR_substrate"/>
    <property type="match status" value="1"/>
</dbReference>
<dbReference type="PROSITE" id="PS50931">
    <property type="entry name" value="HTH_LYSR"/>
    <property type="match status" value="1"/>
</dbReference>
<dbReference type="Pfam" id="PF00126">
    <property type="entry name" value="HTH_1"/>
    <property type="match status" value="1"/>
</dbReference>
<dbReference type="FunFam" id="1.10.10.10:FF:000001">
    <property type="entry name" value="LysR family transcriptional regulator"/>
    <property type="match status" value="1"/>
</dbReference>
<dbReference type="SUPFAM" id="SSF46785">
    <property type="entry name" value="Winged helix' DNA-binding domain"/>
    <property type="match status" value="1"/>
</dbReference>
<dbReference type="GO" id="GO:0003700">
    <property type="term" value="F:DNA-binding transcription factor activity"/>
    <property type="evidence" value="ECO:0007669"/>
    <property type="project" value="InterPro"/>
</dbReference>
<feature type="domain" description="HTH lysR-type" evidence="5">
    <location>
        <begin position="4"/>
        <end position="61"/>
    </location>
</feature>
<gene>
    <name evidence="6" type="ORF">EYW47_27490</name>
</gene>
<dbReference type="EMBL" id="SMRP01000017">
    <property type="protein sequence ID" value="TDG20236.1"/>
    <property type="molecule type" value="Genomic_DNA"/>
</dbReference>
<evidence type="ECO:0000313" key="7">
    <source>
        <dbReference type="Proteomes" id="UP000295722"/>
    </source>
</evidence>
<dbReference type="Gene3D" id="1.10.10.10">
    <property type="entry name" value="Winged helix-like DNA-binding domain superfamily/Winged helix DNA-binding domain"/>
    <property type="match status" value="1"/>
</dbReference>
<dbReference type="RefSeq" id="WP_133197989.1">
    <property type="nucleotide sequence ID" value="NZ_JBHUCW010000029.1"/>
</dbReference>
<keyword evidence="7" id="KW-1185">Reference proteome</keyword>
<dbReference type="Gene3D" id="3.40.190.290">
    <property type="match status" value="1"/>
</dbReference>
<protein>
    <submittedName>
        <fullName evidence="6">LysR family transcriptional regulator</fullName>
    </submittedName>
</protein>
<dbReference type="PANTHER" id="PTHR30537:SF81">
    <property type="entry name" value="TRANSCRIPTIONAL REGULATOR-RELATED"/>
    <property type="match status" value="1"/>
</dbReference>
<dbReference type="PANTHER" id="PTHR30537">
    <property type="entry name" value="HTH-TYPE TRANSCRIPTIONAL REGULATOR"/>
    <property type="match status" value="1"/>
</dbReference>
<dbReference type="InterPro" id="IPR036388">
    <property type="entry name" value="WH-like_DNA-bd_sf"/>
</dbReference>
<keyword evidence="4" id="KW-0804">Transcription</keyword>
<evidence type="ECO:0000256" key="3">
    <source>
        <dbReference type="ARBA" id="ARBA00023125"/>
    </source>
</evidence>
<dbReference type="CDD" id="cd08422">
    <property type="entry name" value="PBP2_CrgA_like"/>
    <property type="match status" value="1"/>
</dbReference>
<proteinExistence type="inferred from homology"/>
<dbReference type="InterPro" id="IPR000847">
    <property type="entry name" value="LysR_HTH_N"/>
</dbReference>
<dbReference type="InterPro" id="IPR036390">
    <property type="entry name" value="WH_DNA-bd_sf"/>
</dbReference>
<dbReference type="AlphaFoldDB" id="A0A4R5M3J5"/>
<evidence type="ECO:0000256" key="1">
    <source>
        <dbReference type="ARBA" id="ARBA00009437"/>
    </source>
</evidence>
<dbReference type="Proteomes" id="UP000295722">
    <property type="component" value="Unassembled WGS sequence"/>
</dbReference>
<evidence type="ECO:0000256" key="2">
    <source>
        <dbReference type="ARBA" id="ARBA00023015"/>
    </source>
</evidence>